<dbReference type="InterPro" id="IPR018823">
    <property type="entry name" value="ArAE_2_N"/>
</dbReference>
<dbReference type="Proteomes" id="UP000693738">
    <property type="component" value="Unassembled WGS sequence"/>
</dbReference>
<organism evidence="9 10">
    <name type="scientific">Fusarium equiseti</name>
    <name type="common">Fusarium scirpi</name>
    <dbReference type="NCBI Taxonomy" id="61235"/>
    <lineage>
        <taxon>Eukaryota</taxon>
        <taxon>Fungi</taxon>
        <taxon>Dikarya</taxon>
        <taxon>Ascomycota</taxon>
        <taxon>Pezizomycotina</taxon>
        <taxon>Sordariomycetes</taxon>
        <taxon>Hypocreomycetidae</taxon>
        <taxon>Hypocreales</taxon>
        <taxon>Nectriaceae</taxon>
        <taxon>Fusarium</taxon>
        <taxon>Fusarium incarnatum-equiseti species complex</taxon>
    </lineage>
</organism>
<feature type="region of interest" description="Disordered" evidence="5">
    <location>
        <begin position="581"/>
        <end position="639"/>
    </location>
</feature>
<evidence type="ECO:0000313" key="10">
    <source>
        <dbReference type="Proteomes" id="UP000693738"/>
    </source>
</evidence>
<reference evidence="9" key="1">
    <citation type="submission" date="2021-05" db="EMBL/GenBank/DDBJ databases">
        <authorList>
            <person name="Khan N."/>
        </authorList>
    </citation>
    <scope>NUCLEOTIDE SEQUENCE</scope>
</reference>
<proteinExistence type="predicted"/>
<evidence type="ECO:0000256" key="2">
    <source>
        <dbReference type="ARBA" id="ARBA00022692"/>
    </source>
</evidence>
<comment type="caution">
    <text evidence="9">The sequence shown here is derived from an EMBL/GenBank/DDBJ whole genome shotgun (WGS) entry which is preliminary data.</text>
</comment>
<feature type="compositionally biased region" description="Basic and acidic residues" evidence="5">
    <location>
        <begin position="628"/>
        <end position="639"/>
    </location>
</feature>
<keyword evidence="2 6" id="KW-0812">Transmembrane</keyword>
<feature type="transmembrane region" description="Helical" evidence="6">
    <location>
        <begin position="702"/>
        <end position="735"/>
    </location>
</feature>
<feature type="transmembrane region" description="Helical" evidence="6">
    <location>
        <begin position="162"/>
        <end position="181"/>
    </location>
</feature>
<accession>A0A8J2NIF7</accession>
<evidence type="ECO:0000256" key="1">
    <source>
        <dbReference type="ARBA" id="ARBA00004141"/>
    </source>
</evidence>
<feature type="domain" description="Putative ER transporter 6TM N-terminal" evidence="7">
    <location>
        <begin position="23"/>
        <end position="96"/>
    </location>
</feature>
<feature type="region of interest" description="Disordered" evidence="5">
    <location>
        <begin position="215"/>
        <end position="262"/>
    </location>
</feature>
<evidence type="ECO:0000256" key="3">
    <source>
        <dbReference type="ARBA" id="ARBA00022989"/>
    </source>
</evidence>
<dbReference type="PANTHER" id="PTHR37994:SF4">
    <property type="entry name" value="ER TRANSPORTER 6TM N-TERMINAL DOMAIN-CONTAINING PROTEIN-RELATED"/>
    <property type="match status" value="1"/>
</dbReference>
<feature type="transmembrane region" description="Helical" evidence="6">
    <location>
        <begin position="742"/>
        <end position="760"/>
    </location>
</feature>
<feature type="compositionally biased region" description="Polar residues" evidence="5">
    <location>
        <begin position="1101"/>
        <end position="1123"/>
    </location>
</feature>
<feature type="compositionally biased region" description="Acidic residues" evidence="5">
    <location>
        <begin position="218"/>
        <end position="228"/>
    </location>
</feature>
<feature type="transmembrane region" description="Helical" evidence="6">
    <location>
        <begin position="798"/>
        <end position="818"/>
    </location>
</feature>
<dbReference type="Pfam" id="PF10337">
    <property type="entry name" value="ArAE_2_N"/>
    <property type="match status" value="1"/>
</dbReference>
<feature type="compositionally biased region" description="Basic and acidic residues" evidence="5">
    <location>
        <begin position="592"/>
        <end position="612"/>
    </location>
</feature>
<name>A0A8J2NIF7_FUSEQ</name>
<sequence>METTTARFKKRVLDYWTACKSKRRVLKCSIASTAAVIAVMTPQAVAVLGPVTFLAPMATVFAHPGQRMGPMIEALIYVLAGTALGLGWSIFGLFLSSLIVDENRQAAYAIRGIFLALAAIFHGYFRSAKPRLFLVLAFVLIDCLVVLLGSRERVSLPVLTNVAYPTLIGVGMSVITNLAIFPEPSSNFLGGAAVSALQETNVALNEAVTWFLTSSGEQDGEPSTEEESSTGGEPRTDGGPSHADHTMTAAAKSTPDKPKHKKGWLARWTTRLIAPFRASQHRHRTLTAPFGVTTIANLSAARKTLHTQLTSCKTAQRESNYEMSISVLPPRALKPLTTSQMSKLVQNIINIIGVCENKSAVLENDDGSENDTTITADSSDSEPSGIKRMDTFEDYQQRLENAKPAREINLSNAALLEAMVGRIRDPALELKESIQTATEKVIDCVAYCYDVQSLSPENPPPKEISLHGLDQDIDLFVEAISNFDVSCSAELRRSRTDENQRVDFMPRLETFLVSSFVLALTESANHVLGMLRHIRKVVEQRQARNNRTTFWFPKAIDMQQYWKTGGESDGFVLPELARKQIRQSKPKSRMPAAEKDTKHAEPKTADEEKAIRFVEPGPRGKHNAGTADNRKKEKSKAEGNSRILRIRGKAADTIEWALESPHLPYALKLASAILLLSWPALIDSWNPWYTSVRGIWAPMQLFLVFEVAIGTSVYVFVQRLCGVLFGCVVGLASYAIGRGNRVCMIFVLIAGIVPSFYVQLNQKKYVKAAMISTVSMVVVALSAANGKGTAVEIFYKRFTAFIIGGVVAMAVEMLVFPVRARDRLIETLGVSIQQVQKMQAAMAVGLDSISKPNFRDPDIAKRFNYAKSKAQETLTLAETFLPMCSSEPRLKADFRPLKPIYREIIIVLRQIVEKMDNNFSLRKEYGSSILEDLHAQVRIYRRNVAGSIELNLYSVHQALVTRQPLPQFMPSSRVAHFQLISRVRDVLLARSGTQTPAGGLSSTSSEVGDLGEEVARLIVQKRALSWNASTFSQGEIIEYVEELVELTKIIVGVNAFRSGLLERAAPYSTYKQRARLNRIPLPRQRTSDSGSSDGSLAEVPTVSSVLAPTESRATGLQRTQTIRRGSLTKRRSHKKEEKGNAGSDSEEDIPVSLQRVGTRLCEDNAIMRRRAIAMSKEGS</sequence>
<dbReference type="EMBL" id="CAJSTJ010000162">
    <property type="protein sequence ID" value="CAG7563962.1"/>
    <property type="molecule type" value="Genomic_DNA"/>
</dbReference>
<protein>
    <recommendedName>
        <fullName evidence="11">ER transporter 6TM N-terminal domain-containing protein</fullName>
    </recommendedName>
</protein>
<comment type="subcellular location">
    <subcellularLocation>
        <location evidence="1">Membrane</location>
        <topology evidence="1">Multi-pass membrane protein</topology>
    </subcellularLocation>
</comment>
<feature type="domain" description="Integral membrane bound transporter" evidence="8">
    <location>
        <begin position="690"/>
        <end position="811"/>
    </location>
</feature>
<evidence type="ECO:0000313" key="9">
    <source>
        <dbReference type="EMBL" id="CAG7563962.1"/>
    </source>
</evidence>
<dbReference type="GO" id="GO:0016020">
    <property type="term" value="C:membrane"/>
    <property type="evidence" value="ECO:0007669"/>
    <property type="project" value="UniProtKB-SubCell"/>
</dbReference>
<dbReference type="InterPro" id="IPR049453">
    <property type="entry name" value="Memb_transporter_dom"/>
</dbReference>
<dbReference type="AlphaFoldDB" id="A0A8J2NIF7"/>
<keyword evidence="4 6" id="KW-0472">Membrane</keyword>
<dbReference type="PANTHER" id="PTHR37994">
    <property type="entry name" value="ARAE_2_N DOMAIN-CONTAINING PROTEIN-RELATED"/>
    <property type="match status" value="1"/>
</dbReference>
<feature type="region of interest" description="Disordered" evidence="5">
    <location>
        <begin position="363"/>
        <end position="385"/>
    </location>
</feature>
<evidence type="ECO:0000256" key="4">
    <source>
        <dbReference type="ARBA" id="ARBA00023136"/>
    </source>
</evidence>
<keyword evidence="3 6" id="KW-1133">Transmembrane helix</keyword>
<evidence type="ECO:0000259" key="8">
    <source>
        <dbReference type="Pfam" id="PF13515"/>
    </source>
</evidence>
<evidence type="ECO:0008006" key="11">
    <source>
        <dbReference type="Google" id="ProtNLM"/>
    </source>
</evidence>
<feature type="transmembrane region" description="Helical" evidence="6">
    <location>
        <begin position="766"/>
        <end position="786"/>
    </location>
</feature>
<evidence type="ECO:0000259" key="7">
    <source>
        <dbReference type="Pfam" id="PF10337"/>
    </source>
</evidence>
<feature type="transmembrane region" description="Helical" evidence="6">
    <location>
        <begin position="106"/>
        <end position="125"/>
    </location>
</feature>
<feature type="compositionally biased region" description="Polar residues" evidence="5">
    <location>
        <begin position="370"/>
        <end position="382"/>
    </location>
</feature>
<evidence type="ECO:0000256" key="5">
    <source>
        <dbReference type="SAM" id="MobiDB-lite"/>
    </source>
</evidence>
<feature type="transmembrane region" description="Helical" evidence="6">
    <location>
        <begin position="132"/>
        <end position="150"/>
    </location>
</feature>
<feature type="region of interest" description="Disordered" evidence="5">
    <location>
        <begin position="1076"/>
        <end position="1157"/>
    </location>
</feature>
<evidence type="ECO:0000256" key="6">
    <source>
        <dbReference type="SAM" id="Phobius"/>
    </source>
</evidence>
<feature type="transmembrane region" description="Helical" evidence="6">
    <location>
        <begin position="74"/>
        <end position="100"/>
    </location>
</feature>
<gene>
    <name evidence="9" type="ORF">FEQUK3_LOCUS9670</name>
</gene>
<dbReference type="Pfam" id="PF13515">
    <property type="entry name" value="FUSC_2"/>
    <property type="match status" value="1"/>
</dbReference>